<evidence type="ECO:0000313" key="1">
    <source>
        <dbReference type="EMBL" id="SOD80857.1"/>
    </source>
</evidence>
<accession>A0A286FC93</accession>
<dbReference type="AlphaFoldDB" id="A0A286FC93"/>
<proteinExistence type="predicted"/>
<reference evidence="2" key="1">
    <citation type="submission" date="2017-09" db="EMBL/GenBank/DDBJ databases">
        <authorList>
            <person name="Varghese N."/>
            <person name="Submissions S."/>
        </authorList>
    </citation>
    <scope>NUCLEOTIDE SEQUENCE [LARGE SCALE GENOMIC DNA]</scope>
    <source>
        <strain evidence="2">DSM 29961</strain>
    </source>
</reference>
<dbReference type="Proteomes" id="UP000219452">
    <property type="component" value="Unassembled WGS sequence"/>
</dbReference>
<sequence>MDITIQQLEKIVRQAKAQRKHDTSLSSTLEFHIMEYSPNHLGGDKISVRIKSNYSDAIGTAIFYQNPTR</sequence>
<gene>
    <name evidence="1" type="ORF">SAMN06269250_1590</name>
</gene>
<evidence type="ECO:0000313" key="2">
    <source>
        <dbReference type="Proteomes" id="UP000219452"/>
    </source>
</evidence>
<dbReference type="RefSeq" id="WP_097125212.1">
    <property type="nucleotide sequence ID" value="NZ_OCNH01000001.1"/>
</dbReference>
<protein>
    <submittedName>
        <fullName evidence="1">Uncharacterized protein</fullName>
    </submittedName>
</protein>
<name>A0A286FC93_9BACT</name>
<organism evidence="1 2">
    <name type="scientific">Spirosoma fluviale</name>
    <dbReference type="NCBI Taxonomy" id="1597977"/>
    <lineage>
        <taxon>Bacteria</taxon>
        <taxon>Pseudomonadati</taxon>
        <taxon>Bacteroidota</taxon>
        <taxon>Cytophagia</taxon>
        <taxon>Cytophagales</taxon>
        <taxon>Cytophagaceae</taxon>
        <taxon>Spirosoma</taxon>
    </lineage>
</organism>
<keyword evidence="2" id="KW-1185">Reference proteome</keyword>
<dbReference type="EMBL" id="OCNH01000001">
    <property type="protein sequence ID" value="SOD80857.1"/>
    <property type="molecule type" value="Genomic_DNA"/>
</dbReference>